<keyword evidence="2" id="KW-0812">Transmembrane</keyword>
<feature type="compositionally biased region" description="Low complexity" evidence="1">
    <location>
        <begin position="11"/>
        <end position="31"/>
    </location>
</feature>
<proteinExistence type="predicted"/>
<evidence type="ECO:0000256" key="1">
    <source>
        <dbReference type="SAM" id="MobiDB-lite"/>
    </source>
</evidence>
<reference evidence="4" key="1">
    <citation type="submission" date="2022-10" db="EMBL/GenBank/DDBJ databases">
        <title>Whole-Genome Sequencing of Brachybacterium huguangmaarense BRM-3, Isolated from Betula schmidtii.</title>
        <authorList>
            <person name="Haam D."/>
        </authorList>
    </citation>
    <scope>NUCLEOTIDE SEQUENCE</scope>
    <source>
        <strain evidence="4">BRM-3</strain>
    </source>
</reference>
<protein>
    <submittedName>
        <fullName evidence="4">DUF4190 domain-containing protein</fullName>
    </submittedName>
</protein>
<evidence type="ECO:0000313" key="4">
    <source>
        <dbReference type="EMBL" id="UYG18003.1"/>
    </source>
</evidence>
<keyword evidence="5" id="KW-1185">Reference proteome</keyword>
<feature type="transmembrane region" description="Helical" evidence="2">
    <location>
        <begin position="59"/>
        <end position="87"/>
    </location>
</feature>
<accession>A0ABY6G456</accession>
<feature type="domain" description="DUF4190" evidence="3">
    <location>
        <begin position="58"/>
        <end position="118"/>
    </location>
</feature>
<evidence type="ECO:0000313" key="5">
    <source>
        <dbReference type="Proteomes" id="UP001164305"/>
    </source>
</evidence>
<gene>
    <name evidence="4" type="ORF">BRM3_06195</name>
</gene>
<organism evidence="4 5">
    <name type="scientific">Brachybacterium huguangmaarense</name>
    <dbReference type="NCBI Taxonomy" id="1652028"/>
    <lineage>
        <taxon>Bacteria</taxon>
        <taxon>Bacillati</taxon>
        <taxon>Actinomycetota</taxon>
        <taxon>Actinomycetes</taxon>
        <taxon>Micrococcales</taxon>
        <taxon>Dermabacteraceae</taxon>
        <taxon>Brachybacterium</taxon>
    </lineage>
</organism>
<keyword evidence="2" id="KW-1133">Transmembrane helix</keyword>
<name>A0ABY6G456_9MICO</name>
<keyword evidence="2" id="KW-0472">Membrane</keyword>
<feature type="transmembrane region" description="Helical" evidence="2">
    <location>
        <begin position="99"/>
        <end position="132"/>
    </location>
</feature>
<dbReference type="Pfam" id="PF13828">
    <property type="entry name" value="DUF4190"/>
    <property type="match status" value="1"/>
</dbReference>
<dbReference type="RefSeq" id="WP_263595209.1">
    <property type="nucleotide sequence ID" value="NZ_CP107020.1"/>
</dbReference>
<feature type="region of interest" description="Disordered" evidence="1">
    <location>
        <begin position="1"/>
        <end position="31"/>
    </location>
</feature>
<evidence type="ECO:0000256" key="2">
    <source>
        <dbReference type="SAM" id="Phobius"/>
    </source>
</evidence>
<sequence length="140" mass="14225">MTGPTDPYDLYGSSDPYGPDDPYAAPPAASGPSALTVPTAYPYPYPSAPVPPPTSGTAVASLVLGILALTLCAGITSIPGLICAAVGMRETREGRRSGGGIAVAGLILSILGLLVLVLELAWFAFMILTVWIGVSQSTGY</sequence>
<dbReference type="Proteomes" id="UP001164305">
    <property type="component" value="Chromosome"/>
</dbReference>
<evidence type="ECO:0000259" key="3">
    <source>
        <dbReference type="Pfam" id="PF13828"/>
    </source>
</evidence>
<dbReference type="InterPro" id="IPR025241">
    <property type="entry name" value="DUF4190"/>
</dbReference>
<dbReference type="EMBL" id="CP107020">
    <property type="protein sequence ID" value="UYG18003.1"/>
    <property type="molecule type" value="Genomic_DNA"/>
</dbReference>